<comment type="caution">
    <text evidence="10">The sequence shown here is derived from an EMBL/GenBank/DDBJ whole genome shotgun (WGS) entry which is preliminary data.</text>
</comment>
<dbReference type="NCBIfam" id="NF009159">
    <property type="entry name" value="PRK12504.1"/>
    <property type="match status" value="1"/>
</dbReference>
<proteinExistence type="predicted"/>
<feature type="domain" description="MrpA C-terminal/MbhE" evidence="9">
    <location>
        <begin position="127"/>
        <end position="184"/>
    </location>
</feature>
<name>A0A944MAX2_9GAMM</name>
<dbReference type="Pfam" id="PF13244">
    <property type="entry name" value="MbhD"/>
    <property type="match status" value="1"/>
</dbReference>
<sequence length="199" mass="21343">MANRRGKVLIDVIINVTLLAFLAITAVAIIRMSNLFAIIMLFSMFSFLSAGVFIVMDAIDVAFTEAAVGTGVSTVLMLATLALTKDQKEKQPVAHRPWLPLTVVIVTGSALVYGTLDIPPFGDPDAPAQTHVAPEYLERSIPETGVQNVVTSVLASYRGFDTLGEVTVVFTAGIAVMLLIGGRRRKEELEQPQGDPDDA</sequence>
<dbReference type="InterPro" id="IPR025383">
    <property type="entry name" value="MrpA_C/MbhD"/>
</dbReference>
<feature type="transmembrane region" description="Helical" evidence="7">
    <location>
        <begin position="96"/>
        <end position="116"/>
    </location>
</feature>
<evidence type="ECO:0000256" key="3">
    <source>
        <dbReference type="ARBA" id="ARBA00022475"/>
    </source>
</evidence>
<evidence type="ECO:0000256" key="5">
    <source>
        <dbReference type="ARBA" id="ARBA00022989"/>
    </source>
</evidence>
<feature type="transmembrane region" description="Helical" evidence="7">
    <location>
        <begin position="12"/>
        <end position="30"/>
    </location>
</feature>
<dbReference type="PANTHER" id="PTHR43373">
    <property type="entry name" value="NA(+)/H(+) ANTIPORTER SUBUNIT"/>
    <property type="match status" value="1"/>
</dbReference>
<feature type="transmembrane region" description="Helical" evidence="7">
    <location>
        <begin position="35"/>
        <end position="56"/>
    </location>
</feature>
<feature type="transmembrane region" description="Helical" evidence="7">
    <location>
        <begin position="162"/>
        <end position="181"/>
    </location>
</feature>
<keyword evidence="2" id="KW-0813">Transport</keyword>
<evidence type="ECO:0000313" key="11">
    <source>
        <dbReference type="Proteomes" id="UP000770889"/>
    </source>
</evidence>
<evidence type="ECO:0000256" key="6">
    <source>
        <dbReference type="ARBA" id="ARBA00023136"/>
    </source>
</evidence>
<keyword evidence="5 7" id="KW-1133">Transmembrane helix</keyword>
<keyword evidence="4 7" id="KW-0812">Transmembrane</keyword>
<keyword evidence="3" id="KW-1003">Cell membrane</keyword>
<dbReference type="PANTHER" id="PTHR43373:SF1">
    <property type="entry name" value="NA(+)_H(+) ANTIPORTER SUBUNIT A"/>
    <property type="match status" value="1"/>
</dbReference>
<evidence type="ECO:0000256" key="7">
    <source>
        <dbReference type="SAM" id="Phobius"/>
    </source>
</evidence>
<dbReference type="InterPro" id="IPR046806">
    <property type="entry name" value="MrpA_C/MbhE"/>
</dbReference>
<evidence type="ECO:0000256" key="1">
    <source>
        <dbReference type="ARBA" id="ARBA00004651"/>
    </source>
</evidence>
<evidence type="ECO:0000313" key="10">
    <source>
        <dbReference type="EMBL" id="MBT2987720.1"/>
    </source>
</evidence>
<evidence type="ECO:0000256" key="4">
    <source>
        <dbReference type="ARBA" id="ARBA00022692"/>
    </source>
</evidence>
<dbReference type="Pfam" id="PF20501">
    <property type="entry name" value="MbhE"/>
    <property type="match status" value="1"/>
</dbReference>
<dbReference type="InterPro" id="IPR050616">
    <property type="entry name" value="CPA3_Na-H_Antiporter_A"/>
</dbReference>
<reference evidence="10 11" key="1">
    <citation type="submission" date="2021-05" db="EMBL/GenBank/DDBJ databases">
        <title>Genetic and Functional Diversity in Clade A Lucinid endosymbionts from the Bahamas.</title>
        <authorList>
            <person name="Giani N.M."/>
            <person name="Engel A.S."/>
            <person name="Campbell B.J."/>
        </authorList>
    </citation>
    <scope>NUCLEOTIDE SEQUENCE [LARGE SCALE GENOMIC DNA]</scope>
    <source>
        <strain evidence="10">LUC16012Gg_MoonRockCtena</strain>
    </source>
</reference>
<evidence type="ECO:0000256" key="2">
    <source>
        <dbReference type="ARBA" id="ARBA00022448"/>
    </source>
</evidence>
<accession>A0A944MAX2</accession>
<gene>
    <name evidence="10" type="ORF">KME65_02045</name>
</gene>
<protein>
    <submittedName>
        <fullName evidence="10">DUF4040 domain-containing protein</fullName>
    </submittedName>
</protein>
<dbReference type="GO" id="GO:0005886">
    <property type="term" value="C:plasma membrane"/>
    <property type="evidence" value="ECO:0007669"/>
    <property type="project" value="UniProtKB-SubCell"/>
</dbReference>
<dbReference type="AlphaFoldDB" id="A0A944MAX2"/>
<evidence type="ECO:0000259" key="8">
    <source>
        <dbReference type="Pfam" id="PF13244"/>
    </source>
</evidence>
<dbReference type="EMBL" id="JAHHGM010000001">
    <property type="protein sequence ID" value="MBT2987720.1"/>
    <property type="molecule type" value="Genomic_DNA"/>
</dbReference>
<evidence type="ECO:0000259" key="9">
    <source>
        <dbReference type="Pfam" id="PF20501"/>
    </source>
</evidence>
<organism evidence="10 11">
    <name type="scientific">Candidatus Thiodiazotropha taylori</name>
    <dbReference type="NCBI Taxonomy" id="2792791"/>
    <lineage>
        <taxon>Bacteria</taxon>
        <taxon>Pseudomonadati</taxon>
        <taxon>Pseudomonadota</taxon>
        <taxon>Gammaproteobacteria</taxon>
        <taxon>Chromatiales</taxon>
        <taxon>Sedimenticolaceae</taxon>
        <taxon>Candidatus Thiodiazotropha</taxon>
    </lineage>
</organism>
<feature type="transmembrane region" description="Helical" evidence="7">
    <location>
        <begin position="62"/>
        <end position="84"/>
    </location>
</feature>
<keyword evidence="6 7" id="KW-0472">Membrane</keyword>
<feature type="domain" description="MrpA C-terminal/MbhD" evidence="8">
    <location>
        <begin position="20"/>
        <end position="85"/>
    </location>
</feature>
<dbReference type="Proteomes" id="UP000770889">
    <property type="component" value="Unassembled WGS sequence"/>
</dbReference>
<comment type="subcellular location">
    <subcellularLocation>
        <location evidence="1">Cell membrane</location>
        <topology evidence="1">Multi-pass membrane protein</topology>
    </subcellularLocation>
</comment>